<name>A0A6J5N4E2_9CAUD</name>
<evidence type="ECO:0000313" key="1">
    <source>
        <dbReference type="EMBL" id="CAB4154410.1"/>
    </source>
</evidence>
<proteinExistence type="predicted"/>
<reference evidence="1" key="1">
    <citation type="submission" date="2020-04" db="EMBL/GenBank/DDBJ databases">
        <authorList>
            <person name="Chiriac C."/>
            <person name="Salcher M."/>
            <person name="Ghai R."/>
            <person name="Kavagutti S V."/>
        </authorList>
    </citation>
    <scope>NUCLEOTIDE SEQUENCE</scope>
</reference>
<dbReference type="EMBL" id="LR796618">
    <property type="protein sequence ID" value="CAB4154410.1"/>
    <property type="molecule type" value="Genomic_DNA"/>
</dbReference>
<protein>
    <submittedName>
        <fullName evidence="1">Uncharacterized protein</fullName>
    </submittedName>
</protein>
<organism evidence="1">
    <name type="scientific">uncultured Caudovirales phage</name>
    <dbReference type="NCBI Taxonomy" id="2100421"/>
    <lineage>
        <taxon>Viruses</taxon>
        <taxon>Duplodnaviria</taxon>
        <taxon>Heunggongvirae</taxon>
        <taxon>Uroviricota</taxon>
        <taxon>Caudoviricetes</taxon>
        <taxon>Peduoviridae</taxon>
        <taxon>Maltschvirus</taxon>
        <taxon>Maltschvirus maltsch</taxon>
    </lineage>
</organism>
<sequence>MARTIEKTKQEKSIIVEELQERLILNNALSSKPFISYLKTTQIGSFARYDCTFISATTKIVADAKIRKLPYTYEYVMDKGIFIEVSKYDNMLKLAEKMQSIPYYINYVPLNENEGYLMLINLMEIQFLKRNIEIYIGRTGDYQKRHVIDLNNTPKELIKIQYKKLMDDNKDFLNSLYSIYANNNYEMQNLLNIL</sequence>
<accession>A0A6J5N4E2</accession>
<gene>
    <name evidence="1" type="ORF">UFOVP648_3</name>
</gene>